<comment type="caution">
    <text evidence="1">The sequence shown here is derived from an EMBL/GenBank/DDBJ whole genome shotgun (WGS) entry which is preliminary data.</text>
</comment>
<reference evidence="1 2" key="2">
    <citation type="journal article" date="2021" name="Genomics">
        <title>High-quality reference genome for Clonorchis sinensis.</title>
        <authorList>
            <person name="Young N.D."/>
            <person name="Stroehlein A.J."/>
            <person name="Kinkar L."/>
            <person name="Wang T."/>
            <person name="Sohn W.M."/>
            <person name="Chang B.C.H."/>
            <person name="Kaur P."/>
            <person name="Weisz D."/>
            <person name="Dudchenko O."/>
            <person name="Aiden E.L."/>
            <person name="Korhonen P.K."/>
            <person name="Gasser R.B."/>
        </authorList>
    </citation>
    <scope>NUCLEOTIDE SEQUENCE [LARGE SCALE GENOMIC DNA]</scope>
    <source>
        <strain evidence="1">Cs-k2</strain>
    </source>
</reference>
<evidence type="ECO:0000313" key="1">
    <source>
        <dbReference type="EMBL" id="KAG5447901.1"/>
    </source>
</evidence>
<accession>A0A419PZK6</accession>
<dbReference type="AlphaFoldDB" id="A0A419PZK6"/>
<dbReference type="InParanoid" id="A0A419PZK6"/>
<gene>
    <name evidence="1" type="ORF">CSKR_112568</name>
</gene>
<sequence>MWPPQWSRHMDLGSTMGMRIYLRVACVPLRSNGFNSIIVRYTYMAHAGLVLTQ</sequence>
<dbReference type="EMBL" id="NIRI02000042">
    <property type="protein sequence ID" value="KAG5447901.1"/>
    <property type="molecule type" value="Genomic_DNA"/>
</dbReference>
<organism evidence="1 2">
    <name type="scientific">Clonorchis sinensis</name>
    <name type="common">Chinese liver fluke</name>
    <dbReference type="NCBI Taxonomy" id="79923"/>
    <lineage>
        <taxon>Eukaryota</taxon>
        <taxon>Metazoa</taxon>
        <taxon>Spiralia</taxon>
        <taxon>Lophotrochozoa</taxon>
        <taxon>Platyhelminthes</taxon>
        <taxon>Trematoda</taxon>
        <taxon>Digenea</taxon>
        <taxon>Opisthorchiida</taxon>
        <taxon>Opisthorchiata</taxon>
        <taxon>Opisthorchiidae</taxon>
        <taxon>Clonorchis</taxon>
    </lineage>
</organism>
<keyword evidence="2" id="KW-1185">Reference proteome</keyword>
<protein>
    <submittedName>
        <fullName evidence="1">Uncharacterized protein</fullName>
    </submittedName>
</protein>
<reference evidence="1 2" key="1">
    <citation type="journal article" date="2018" name="Biotechnol. Adv.">
        <title>Improved genomic resources and new bioinformatic workflow for the carcinogenic parasite Clonorchis sinensis: Biotechnological implications.</title>
        <authorList>
            <person name="Wang D."/>
            <person name="Korhonen P.K."/>
            <person name="Gasser R.B."/>
            <person name="Young N.D."/>
        </authorList>
    </citation>
    <scope>NUCLEOTIDE SEQUENCE [LARGE SCALE GENOMIC DNA]</scope>
    <source>
        <strain evidence="1">Cs-k2</strain>
    </source>
</reference>
<proteinExistence type="predicted"/>
<name>A0A419PZK6_CLOSI</name>
<evidence type="ECO:0000313" key="2">
    <source>
        <dbReference type="Proteomes" id="UP000286415"/>
    </source>
</evidence>
<dbReference type="Proteomes" id="UP000286415">
    <property type="component" value="Unassembled WGS sequence"/>
</dbReference>